<dbReference type="STRING" id="1385521.N803_06345"/>
<proteinExistence type="predicted"/>
<dbReference type="EMBL" id="AVPK01000017">
    <property type="protein sequence ID" value="KGN35686.1"/>
    <property type="molecule type" value="Genomic_DNA"/>
</dbReference>
<keyword evidence="2" id="KW-1185">Reference proteome</keyword>
<evidence type="ECO:0008006" key="3">
    <source>
        <dbReference type="Google" id="ProtNLM"/>
    </source>
</evidence>
<protein>
    <recommendedName>
        <fullName evidence="3">SGNH hydrolase-type esterase domain-containing protein</fullName>
    </recommendedName>
</protein>
<dbReference type="InterPro" id="IPR046237">
    <property type="entry name" value="DUF6270"/>
</dbReference>
<dbReference type="eggNOG" id="ENOG5032VQY">
    <property type="taxonomic scope" value="Bacteria"/>
</dbReference>
<reference evidence="1 2" key="1">
    <citation type="submission" date="2013-08" db="EMBL/GenBank/DDBJ databases">
        <title>The genome sequence of Knoellia subterranea.</title>
        <authorList>
            <person name="Zhu W."/>
            <person name="Wang G."/>
        </authorList>
    </citation>
    <scope>NUCLEOTIDE SEQUENCE [LARGE SCALE GENOMIC DNA]</scope>
    <source>
        <strain evidence="1 2">KCTC 19937</strain>
    </source>
</reference>
<sequence length="239" mass="26884">MLIYGSCVSRDTFEFLPEDWRLLTYVARQSAISVGSPVHGLQKQLNTLPSAFQNRMVGGDVRGDFLAVAERLAPEIEVLLMDLVDERGGVIEVGDGFVTKLAEIWSAGGRETLRGHRHVALGSEEHFDLWTPAIRRVADRLQELNLFDRTVVLRTPWADQLDDGGAVPVPDWMTPPVEANTIYARYFDVLSRLGFTIVELPEDLALSSRDHKWGPSPFHYTDDAYRYLATAIQTTRADR</sequence>
<evidence type="ECO:0000313" key="2">
    <source>
        <dbReference type="Proteomes" id="UP000030011"/>
    </source>
</evidence>
<gene>
    <name evidence="1" type="ORF">N803_06345</name>
</gene>
<name>A0A0A0JJ46_9MICO</name>
<comment type="caution">
    <text evidence="1">The sequence shown here is derived from an EMBL/GenBank/DDBJ whole genome shotgun (WGS) entry which is preliminary data.</text>
</comment>
<dbReference type="Proteomes" id="UP000030011">
    <property type="component" value="Unassembled WGS sequence"/>
</dbReference>
<accession>A0A0A0JJ46</accession>
<organism evidence="1 2">
    <name type="scientific">Knoellia subterranea KCTC 19937</name>
    <dbReference type="NCBI Taxonomy" id="1385521"/>
    <lineage>
        <taxon>Bacteria</taxon>
        <taxon>Bacillati</taxon>
        <taxon>Actinomycetota</taxon>
        <taxon>Actinomycetes</taxon>
        <taxon>Micrococcales</taxon>
        <taxon>Intrasporangiaceae</taxon>
        <taxon>Knoellia</taxon>
    </lineage>
</organism>
<dbReference type="AlphaFoldDB" id="A0A0A0JJ46"/>
<evidence type="ECO:0000313" key="1">
    <source>
        <dbReference type="EMBL" id="KGN35686.1"/>
    </source>
</evidence>
<dbReference type="Pfam" id="PF19786">
    <property type="entry name" value="DUF6270"/>
    <property type="match status" value="1"/>
</dbReference>